<dbReference type="Pfam" id="PF25954">
    <property type="entry name" value="Beta-barrel_RND_2"/>
    <property type="match status" value="1"/>
</dbReference>
<dbReference type="EMBL" id="JBHRTI010000002">
    <property type="protein sequence ID" value="MFC3146145.1"/>
    <property type="molecule type" value="Genomic_DNA"/>
</dbReference>
<keyword evidence="3" id="KW-1133">Transmembrane helix</keyword>
<evidence type="ECO:0000259" key="4">
    <source>
        <dbReference type="Pfam" id="PF25876"/>
    </source>
</evidence>
<dbReference type="Proteomes" id="UP001595556">
    <property type="component" value="Unassembled WGS sequence"/>
</dbReference>
<dbReference type="InterPro" id="IPR058624">
    <property type="entry name" value="MdtA-like_HH"/>
</dbReference>
<evidence type="ECO:0000259" key="6">
    <source>
        <dbReference type="Pfam" id="PF25954"/>
    </source>
</evidence>
<dbReference type="Pfam" id="PF25876">
    <property type="entry name" value="HH_MFP_RND"/>
    <property type="match status" value="1"/>
</dbReference>
<comment type="caution">
    <text evidence="7">The sequence shown here is derived from an EMBL/GenBank/DDBJ whole genome shotgun (WGS) entry which is preliminary data.</text>
</comment>
<keyword evidence="3" id="KW-0472">Membrane</keyword>
<dbReference type="InterPro" id="IPR058625">
    <property type="entry name" value="MdtA-like_BSH"/>
</dbReference>
<evidence type="ECO:0000313" key="8">
    <source>
        <dbReference type="Proteomes" id="UP001595556"/>
    </source>
</evidence>
<dbReference type="InterPro" id="IPR006143">
    <property type="entry name" value="RND_pump_MFP"/>
</dbReference>
<reference evidence="8" key="1">
    <citation type="journal article" date="2019" name="Int. J. Syst. Evol. Microbiol.">
        <title>The Global Catalogue of Microorganisms (GCM) 10K type strain sequencing project: providing services to taxonomists for standard genome sequencing and annotation.</title>
        <authorList>
            <consortium name="The Broad Institute Genomics Platform"/>
            <consortium name="The Broad Institute Genome Sequencing Center for Infectious Disease"/>
            <person name="Wu L."/>
            <person name="Ma J."/>
        </authorList>
    </citation>
    <scope>NUCLEOTIDE SEQUENCE [LARGE SCALE GENOMIC DNA]</scope>
    <source>
        <strain evidence="8">KCTC 52168</strain>
    </source>
</reference>
<dbReference type="RefSeq" id="WP_377300428.1">
    <property type="nucleotide sequence ID" value="NZ_CP180191.1"/>
</dbReference>
<sequence length="409" mass="42792">MTEPASSNPLAKLKIQRGGLAPKRRKPWVRWAVIGAIVIAVAFVFLAMPRKPEVQVVSVITTTASQQFAQLTASGYVVAQRRAAVSSKASGRLEYLAVAEGSRVKAGDLIARLDARDVAAQLAGAKAAVNVSQAGLASAEVELKNAQADYARVQSLVKQNFVSASAADDARARVERAQAAVAQARAGVENSRAGANAAAVAKDFTEIRAPFDGVVLVKNANVGDNITPFSSAAGSLGAVVTMADMSTLEVEADVSESSLAKVSIGMPVEIVLDALPDTRFKGSVARIVPTVDRAKATVMTKIKFDKLDARILPEMSAKVTFLSKPITDADQKPVLAVNPAAIVEREGKPVLLRVNKTDKGETLELVPVQRGGTVGESVTVTGEIKSGDRVVLRPDAKLANGSAVRVAGR</sequence>
<dbReference type="PANTHER" id="PTHR30469:SF38">
    <property type="entry name" value="HLYD FAMILY SECRETION PROTEIN"/>
    <property type="match status" value="1"/>
</dbReference>
<dbReference type="InterPro" id="IPR058792">
    <property type="entry name" value="Beta-barrel_RND_2"/>
</dbReference>
<protein>
    <submittedName>
        <fullName evidence="7">Efflux RND transporter periplasmic adaptor subunit</fullName>
    </submittedName>
</protein>
<feature type="domain" description="Multidrug resistance protein MdtA-like alpha-helical hairpin" evidence="4">
    <location>
        <begin position="130"/>
        <end position="191"/>
    </location>
</feature>
<dbReference type="Pfam" id="PF25917">
    <property type="entry name" value="BSH_RND"/>
    <property type="match status" value="1"/>
</dbReference>
<dbReference type="Gene3D" id="2.40.30.170">
    <property type="match status" value="1"/>
</dbReference>
<keyword evidence="3" id="KW-0812">Transmembrane</keyword>
<dbReference type="SUPFAM" id="SSF111369">
    <property type="entry name" value="HlyD-like secretion proteins"/>
    <property type="match status" value="1"/>
</dbReference>
<comment type="similarity">
    <text evidence="1">Belongs to the membrane fusion protein (MFP) (TC 8.A.1) family.</text>
</comment>
<feature type="domain" description="CusB-like beta-barrel" evidence="6">
    <location>
        <begin position="250"/>
        <end position="323"/>
    </location>
</feature>
<proteinExistence type="inferred from homology"/>
<dbReference type="PANTHER" id="PTHR30469">
    <property type="entry name" value="MULTIDRUG RESISTANCE PROTEIN MDTA"/>
    <property type="match status" value="1"/>
</dbReference>
<evidence type="ECO:0000256" key="1">
    <source>
        <dbReference type="ARBA" id="ARBA00009477"/>
    </source>
</evidence>
<accession>A0ABV7GX87</accession>
<feature type="domain" description="Multidrug resistance protein MdtA-like barrel-sandwich hybrid" evidence="5">
    <location>
        <begin position="81"/>
        <end position="227"/>
    </location>
</feature>
<feature type="transmembrane region" description="Helical" evidence="3">
    <location>
        <begin position="28"/>
        <end position="48"/>
    </location>
</feature>
<dbReference type="Gene3D" id="2.40.420.20">
    <property type="match status" value="1"/>
</dbReference>
<organism evidence="7 8">
    <name type="scientific">Piscinibacterium candidicorallinum</name>
    <dbReference type="NCBI Taxonomy" id="1793872"/>
    <lineage>
        <taxon>Bacteria</taxon>
        <taxon>Pseudomonadati</taxon>
        <taxon>Pseudomonadota</taxon>
        <taxon>Betaproteobacteria</taxon>
        <taxon>Burkholderiales</taxon>
        <taxon>Piscinibacterium</taxon>
    </lineage>
</organism>
<name>A0ABV7GX87_9BURK</name>
<feature type="coiled-coil region" evidence="2">
    <location>
        <begin position="136"/>
        <end position="187"/>
    </location>
</feature>
<keyword evidence="2" id="KW-0175">Coiled coil</keyword>
<evidence type="ECO:0000259" key="5">
    <source>
        <dbReference type="Pfam" id="PF25917"/>
    </source>
</evidence>
<dbReference type="Gene3D" id="2.40.50.100">
    <property type="match status" value="2"/>
</dbReference>
<evidence type="ECO:0000256" key="3">
    <source>
        <dbReference type="SAM" id="Phobius"/>
    </source>
</evidence>
<dbReference type="NCBIfam" id="TIGR01730">
    <property type="entry name" value="RND_mfp"/>
    <property type="match status" value="1"/>
</dbReference>
<keyword evidence="8" id="KW-1185">Reference proteome</keyword>
<evidence type="ECO:0000313" key="7">
    <source>
        <dbReference type="EMBL" id="MFC3146145.1"/>
    </source>
</evidence>
<evidence type="ECO:0000256" key="2">
    <source>
        <dbReference type="SAM" id="Coils"/>
    </source>
</evidence>
<gene>
    <name evidence="7" type="ORF">ACFOEN_00660</name>
</gene>